<evidence type="ECO:0000313" key="10">
    <source>
        <dbReference type="Proteomes" id="UP000295129"/>
    </source>
</evidence>
<reference evidence="9 10" key="1">
    <citation type="submission" date="2019-03" db="EMBL/GenBank/DDBJ databases">
        <title>Genomic Encyclopedia of Type Strains, Phase IV (KMG-IV): sequencing the most valuable type-strain genomes for metagenomic binning, comparative biology and taxonomic classification.</title>
        <authorList>
            <person name="Goeker M."/>
        </authorList>
    </citation>
    <scope>NUCLEOTIDE SEQUENCE [LARGE SCALE GENOMIC DNA]</scope>
    <source>
        <strain evidence="9 10">DSM 12121</strain>
    </source>
</reference>
<dbReference type="SUPFAM" id="SSF54862">
    <property type="entry name" value="4Fe-4S ferredoxins"/>
    <property type="match status" value="1"/>
</dbReference>
<proteinExistence type="predicted"/>
<dbReference type="AlphaFoldDB" id="A0A4R6EEY2"/>
<evidence type="ECO:0000259" key="8">
    <source>
        <dbReference type="PROSITE" id="PS51379"/>
    </source>
</evidence>
<feature type="domain" description="4Fe-4S ferredoxin-type" evidence="8">
    <location>
        <begin position="1"/>
        <end position="30"/>
    </location>
</feature>
<accession>A0A4R6EEY2</accession>
<keyword evidence="10" id="KW-1185">Reference proteome</keyword>
<evidence type="ECO:0000256" key="3">
    <source>
        <dbReference type="ARBA" id="ARBA00022723"/>
    </source>
</evidence>
<dbReference type="InterPro" id="IPR017900">
    <property type="entry name" value="4Fe4S_Fe_S_CS"/>
</dbReference>
<dbReference type="InterPro" id="IPR050572">
    <property type="entry name" value="Fe-S_Ferredoxin"/>
</dbReference>
<keyword evidence="2" id="KW-0004">4Fe-4S</keyword>
<dbReference type="PANTHER" id="PTHR43687:SF6">
    <property type="entry name" value="L-ASPARTATE SEMIALDEHYDE SULFURTRANSFERASE IRON-SULFUR SUBUNIT"/>
    <property type="match status" value="1"/>
</dbReference>
<dbReference type="InterPro" id="IPR017896">
    <property type="entry name" value="4Fe4S_Fe-S-bd"/>
</dbReference>
<dbReference type="OrthoDB" id="9781785at2"/>
<dbReference type="GO" id="GO:0051539">
    <property type="term" value="F:4 iron, 4 sulfur cluster binding"/>
    <property type="evidence" value="ECO:0007669"/>
    <property type="project" value="UniProtKB-KW"/>
</dbReference>
<gene>
    <name evidence="9" type="ORF">C7389_101189</name>
</gene>
<dbReference type="EMBL" id="SNVV01000001">
    <property type="protein sequence ID" value="TDN56810.1"/>
    <property type="molecule type" value="Genomic_DNA"/>
</dbReference>
<name>A0A4R6EEY2_9RHOO</name>
<dbReference type="PANTHER" id="PTHR43687">
    <property type="entry name" value="ADENYLYLSULFATE REDUCTASE, BETA SUBUNIT"/>
    <property type="match status" value="1"/>
</dbReference>
<sequence length="132" mass="14210">MIELVSTSRCTECGLCVRVCPTNVFDDHDGLPVIARQHDCQTCYICEVYCPVDALYVAPYGDQAVTVDEDALAADGTLGSWRAAIGWGRKRVTLAALDTTPFIDRILPSQPALPAEEIAFILAAPAKEPAEA</sequence>
<dbReference type="Proteomes" id="UP000295129">
    <property type="component" value="Unassembled WGS sequence"/>
</dbReference>
<dbReference type="Gene3D" id="3.30.70.20">
    <property type="match status" value="1"/>
</dbReference>
<keyword evidence="3" id="KW-0479">Metal-binding</keyword>
<dbReference type="GO" id="GO:0046872">
    <property type="term" value="F:metal ion binding"/>
    <property type="evidence" value="ECO:0007669"/>
    <property type="project" value="UniProtKB-KW"/>
</dbReference>
<feature type="domain" description="4Fe-4S ferredoxin-type" evidence="8">
    <location>
        <begin position="31"/>
        <end position="60"/>
    </location>
</feature>
<evidence type="ECO:0000256" key="6">
    <source>
        <dbReference type="ARBA" id="ARBA00023004"/>
    </source>
</evidence>
<evidence type="ECO:0000313" key="9">
    <source>
        <dbReference type="EMBL" id="TDN56810.1"/>
    </source>
</evidence>
<dbReference type="RefSeq" id="WP_133587450.1">
    <property type="nucleotide sequence ID" value="NZ_SNVV01000001.1"/>
</dbReference>
<evidence type="ECO:0000256" key="2">
    <source>
        <dbReference type="ARBA" id="ARBA00022485"/>
    </source>
</evidence>
<keyword evidence="1" id="KW-0813">Transport</keyword>
<dbReference type="Pfam" id="PF00037">
    <property type="entry name" value="Fer4"/>
    <property type="match status" value="1"/>
</dbReference>
<evidence type="ECO:0000256" key="1">
    <source>
        <dbReference type="ARBA" id="ARBA00022448"/>
    </source>
</evidence>
<protein>
    <submittedName>
        <fullName evidence="9">NAD-dependent dihydropyrimidine dehydrogenase PreA subunit</fullName>
    </submittedName>
</protein>
<evidence type="ECO:0000256" key="4">
    <source>
        <dbReference type="ARBA" id="ARBA00022737"/>
    </source>
</evidence>
<organism evidence="9 10">
    <name type="scientific">Azoarcus indigens</name>
    <dbReference type="NCBI Taxonomy" id="29545"/>
    <lineage>
        <taxon>Bacteria</taxon>
        <taxon>Pseudomonadati</taxon>
        <taxon>Pseudomonadota</taxon>
        <taxon>Betaproteobacteria</taxon>
        <taxon>Rhodocyclales</taxon>
        <taxon>Zoogloeaceae</taxon>
        <taxon>Azoarcus</taxon>
    </lineage>
</organism>
<dbReference type="PROSITE" id="PS00198">
    <property type="entry name" value="4FE4S_FER_1"/>
    <property type="match status" value="2"/>
</dbReference>
<keyword evidence="4" id="KW-0677">Repeat</keyword>
<dbReference type="PROSITE" id="PS51379">
    <property type="entry name" value="4FE4S_FER_2"/>
    <property type="match status" value="2"/>
</dbReference>
<comment type="caution">
    <text evidence="9">The sequence shown here is derived from an EMBL/GenBank/DDBJ whole genome shotgun (WGS) entry which is preliminary data.</text>
</comment>
<keyword evidence="6" id="KW-0408">Iron</keyword>
<evidence type="ECO:0000256" key="7">
    <source>
        <dbReference type="ARBA" id="ARBA00023014"/>
    </source>
</evidence>
<dbReference type="Pfam" id="PF12798">
    <property type="entry name" value="Fer4_3"/>
    <property type="match status" value="1"/>
</dbReference>
<keyword evidence="5" id="KW-0249">Electron transport</keyword>
<keyword evidence="7" id="KW-0411">Iron-sulfur</keyword>
<evidence type="ECO:0000256" key="5">
    <source>
        <dbReference type="ARBA" id="ARBA00022982"/>
    </source>
</evidence>